<dbReference type="PROSITE" id="PS51762">
    <property type="entry name" value="GH16_2"/>
    <property type="match status" value="1"/>
</dbReference>
<feature type="signal peptide" evidence="2">
    <location>
        <begin position="1"/>
        <end position="21"/>
    </location>
</feature>
<reference evidence="4 5" key="1">
    <citation type="submission" date="2014-11" db="EMBL/GenBank/DDBJ databases">
        <authorList>
            <person name="Zhu J."/>
            <person name="Qi W."/>
            <person name="Song R."/>
        </authorList>
    </citation>
    <scope>NUCLEOTIDE SEQUENCE [LARGE SCALE GENOMIC DNA]</scope>
</reference>
<evidence type="ECO:0000256" key="2">
    <source>
        <dbReference type="SAM" id="SignalP"/>
    </source>
</evidence>
<evidence type="ECO:0000256" key="1">
    <source>
        <dbReference type="SAM" id="MobiDB-lite"/>
    </source>
</evidence>
<feature type="chain" id="PRO_5005187574" description="GH16 domain-containing protein" evidence="2">
    <location>
        <begin position="22"/>
        <end position="607"/>
    </location>
</feature>
<evidence type="ECO:0000313" key="4">
    <source>
        <dbReference type="EMBL" id="CEL98210.1"/>
    </source>
</evidence>
<dbReference type="InParanoid" id="A0A0G4EN11"/>
<dbReference type="GO" id="GO:0004553">
    <property type="term" value="F:hydrolase activity, hydrolyzing O-glycosyl compounds"/>
    <property type="evidence" value="ECO:0007669"/>
    <property type="project" value="InterPro"/>
</dbReference>
<dbReference type="InterPro" id="IPR000757">
    <property type="entry name" value="Beta-glucanase-like"/>
</dbReference>
<dbReference type="AlphaFoldDB" id="A0A0G4EN11"/>
<gene>
    <name evidence="4" type="ORF">Vbra_7859</name>
</gene>
<accession>A0A0G4EN11</accession>
<feature type="domain" description="GH16" evidence="3">
    <location>
        <begin position="22"/>
        <end position="275"/>
    </location>
</feature>
<proteinExistence type="predicted"/>
<dbReference type="PhylomeDB" id="A0A0G4EN11"/>
<dbReference type="Gene3D" id="2.60.120.200">
    <property type="match status" value="2"/>
</dbReference>
<dbReference type="EMBL" id="CDMY01000265">
    <property type="protein sequence ID" value="CEL98210.1"/>
    <property type="molecule type" value="Genomic_DNA"/>
</dbReference>
<dbReference type="GO" id="GO:0005975">
    <property type="term" value="P:carbohydrate metabolic process"/>
    <property type="evidence" value="ECO:0007669"/>
    <property type="project" value="InterPro"/>
</dbReference>
<evidence type="ECO:0000313" key="5">
    <source>
        <dbReference type="Proteomes" id="UP000041254"/>
    </source>
</evidence>
<dbReference type="VEuPathDB" id="CryptoDB:Vbra_7859"/>
<keyword evidence="5" id="KW-1185">Reference proteome</keyword>
<sequence>MGCLAVFVAVVSGVFRGGVAAEPVGHSPYVPAGYENLSWSDEFDSSRVNETTWMYRDECSPDFAPSCQMASQVEVRDGALQVHMDRLQYPRYMKDKLVRYAGGGLITREPLPFGYFEARIKSWAYPGFWQSFWAATANSIDKTKCAVCNNTDHPRQEIDVFEINSGVNSYQYNHIKWWPPPRMYVAGRRLHPGWRLTDDWHVWGLEHTPIQSRVFLDGEVVGTGDWSALKIQELMPMHYWLSAIITEHITHCMSESNLPGTLKVDYFRVYRPNDGVRFSFGPLGERDAWAQEGSTPVRDPMYYPMTDNNAPPPPPSFSHPFSPRSCPLPLSAVNPSFSRLHEMTIALWVRHDPTPDRLEYLSYTRADEPALVSIGIAATGPHLMVTLDGNDVQFARFWEAKTSREREDSCCPANDFLSPFGSSDEGGGRHSGWVHLALSWRAIDGRLVAYRDAEQVQEINFMAGGSLPRDAKLHLGRRHSDLSALELANVKLFSSELPPRDISATFFCLANYGDLADSQLDSSEKSFHVSGSRRVGRFDDAQCPKASDTHVPQYFDETINIIVTEGESDIDAGSSKVPSGGDEAVGGRNSSEGPLPILNCLGQPPDW</sequence>
<feature type="region of interest" description="Disordered" evidence="1">
    <location>
        <begin position="570"/>
        <end position="607"/>
    </location>
</feature>
<name>A0A0G4EN11_VITBC</name>
<keyword evidence="2" id="KW-0732">Signal</keyword>
<dbReference type="OrthoDB" id="547680at2759"/>
<dbReference type="SUPFAM" id="SSF49899">
    <property type="entry name" value="Concanavalin A-like lectins/glucanases"/>
    <property type="match status" value="2"/>
</dbReference>
<organism evidence="4 5">
    <name type="scientific">Vitrella brassicaformis (strain CCMP3155)</name>
    <dbReference type="NCBI Taxonomy" id="1169540"/>
    <lineage>
        <taxon>Eukaryota</taxon>
        <taxon>Sar</taxon>
        <taxon>Alveolata</taxon>
        <taxon>Colpodellida</taxon>
        <taxon>Vitrellaceae</taxon>
        <taxon>Vitrella</taxon>
    </lineage>
</organism>
<protein>
    <recommendedName>
        <fullName evidence="3">GH16 domain-containing protein</fullName>
    </recommendedName>
</protein>
<dbReference type="Pfam" id="PF00722">
    <property type="entry name" value="Glyco_hydro_16"/>
    <property type="match status" value="1"/>
</dbReference>
<dbReference type="InterPro" id="IPR013320">
    <property type="entry name" value="ConA-like_dom_sf"/>
</dbReference>
<dbReference type="Proteomes" id="UP000041254">
    <property type="component" value="Unassembled WGS sequence"/>
</dbReference>
<evidence type="ECO:0000259" key="3">
    <source>
        <dbReference type="PROSITE" id="PS51762"/>
    </source>
</evidence>